<accession>A0A9D3XRI1</accession>
<gene>
    <name evidence="1" type="ORF">KIL84_014674</name>
</gene>
<reference evidence="1" key="1">
    <citation type="submission" date="2021-09" db="EMBL/GenBank/DDBJ databases">
        <title>The genome of Mauremys mutica provides insights into the evolution of semi-aquatic lifestyle.</title>
        <authorList>
            <person name="Gong S."/>
            <person name="Gao Y."/>
        </authorList>
    </citation>
    <scope>NUCLEOTIDE SEQUENCE</scope>
    <source>
        <strain evidence="1">MM-2020</strain>
        <tissue evidence="1">Muscle</tissue>
    </source>
</reference>
<keyword evidence="2" id="KW-1185">Reference proteome</keyword>
<organism evidence="1 2">
    <name type="scientific">Mauremys mutica</name>
    <name type="common">yellowpond turtle</name>
    <dbReference type="NCBI Taxonomy" id="74926"/>
    <lineage>
        <taxon>Eukaryota</taxon>
        <taxon>Metazoa</taxon>
        <taxon>Chordata</taxon>
        <taxon>Craniata</taxon>
        <taxon>Vertebrata</taxon>
        <taxon>Euteleostomi</taxon>
        <taxon>Archelosauria</taxon>
        <taxon>Testudinata</taxon>
        <taxon>Testudines</taxon>
        <taxon>Cryptodira</taxon>
        <taxon>Durocryptodira</taxon>
        <taxon>Testudinoidea</taxon>
        <taxon>Geoemydidae</taxon>
        <taxon>Geoemydinae</taxon>
        <taxon>Mauremys</taxon>
    </lineage>
</organism>
<protein>
    <submittedName>
        <fullName evidence="1">Uncharacterized protein</fullName>
    </submittedName>
</protein>
<name>A0A9D3XRI1_9SAUR</name>
<evidence type="ECO:0000313" key="2">
    <source>
        <dbReference type="Proteomes" id="UP000827986"/>
    </source>
</evidence>
<dbReference type="EMBL" id="JAHDVG010000465">
    <property type="protein sequence ID" value="KAH1184058.1"/>
    <property type="molecule type" value="Genomic_DNA"/>
</dbReference>
<dbReference type="AlphaFoldDB" id="A0A9D3XRI1"/>
<evidence type="ECO:0000313" key="1">
    <source>
        <dbReference type="EMBL" id="KAH1184058.1"/>
    </source>
</evidence>
<sequence length="103" mass="11939">MAHIYSSNNLLMEWPDIETQPHNQNFPRLGELYRNPEIYEKQNGHLLQLQQKSLHPFSPGKHKTLLFYGYRPKLETLVPEVHSKSSRGCSSVTCSTTLKFHTS</sequence>
<dbReference type="Proteomes" id="UP000827986">
    <property type="component" value="Unassembled WGS sequence"/>
</dbReference>
<comment type="caution">
    <text evidence="1">The sequence shown here is derived from an EMBL/GenBank/DDBJ whole genome shotgun (WGS) entry which is preliminary data.</text>
</comment>
<proteinExistence type="predicted"/>